<dbReference type="Proteomes" id="UP000037046">
    <property type="component" value="Unassembled WGS sequence"/>
</dbReference>
<organism evidence="1 2">
    <name type="scientific">Roseovarius tolerans</name>
    <dbReference type="NCBI Taxonomy" id="74031"/>
    <lineage>
        <taxon>Bacteria</taxon>
        <taxon>Pseudomonadati</taxon>
        <taxon>Pseudomonadota</taxon>
        <taxon>Alphaproteobacteria</taxon>
        <taxon>Rhodobacterales</taxon>
        <taxon>Roseobacteraceae</taxon>
        <taxon>Roseovarius</taxon>
    </lineage>
</organism>
<reference evidence="2" key="1">
    <citation type="submission" date="2015-07" db="EMBL/GenBank/DDBJ databases">
        <title>Draft Genome Sequence of Roseovarius tolerans EL-164, a producer of N-Acylated Alanine Methyl Esters (NAMEs).</title>
        <authorList>
            <person name="Voget S."/>
            <person name="Bruns H."/>
            <person name="Wagner-Doebler I."/>
            <person name="Schulz S."/>
            <person name="Daniel R."/>
        </authorList>
    </citation>
    <scope>NUCLEOTIDE SEQUENCE [LARGE SCALE GENOMIC DNA]</scope>
    <source>
        <strain evidence="2">EL-164</strain>
    </source>
</reference>
<dbReference type="AlphaFoldDB" id="A0A0L6CW30"/>
<dbReference type="SUPFAM" id="SSF82689">
    <property type="entry name" value="Mechanosensitive channel protein MscS (YggB), C-terminal domain"/>
    <property type="match status" value="1"/>
</dbReference>
<accession>A0A0L6CW30</accession>
<protein>
    <recommendedName>
        <fullName evidence="3">Small conductance mechanosensitive channel</fullName>
    </recommendedName>
</protein>
<name>A0A0L6CW30_9RHOB</name>
<dbReference type="InterPro" id="IPR011066">
    <property type="entry name" value="MscS_channel_C_sf"/>
</dbReference>
<evidence type="ECO:0008006" key="3">
    <source>
        <dbReference type="Google" id="ProtNLM"/>
    </source>
</evidence>
<dbReference type="RefSeq" id="WP_160316357.1">
    <property type="nucleotide sequence ID" value="NZ_CP118494.1"/>
</dbReference>
<proteinExistence type="predicted"/>
<evidence type="ECO:0000313" key="2">
    <source>
        <dbReference type="Proteomes" id="UP000037046"/>
    </source>
</evidence>
<dbReference type="STRING" id="74031.SAMN04488077_11241"/>
<gene>
    <name evidence="1" type="ORF">ROTO_14320</name>
</gene>
<dbReference type="GO" id="GO:0016020">
    <property type="term" value="C:membrane"/>
    <property type="evidence" value="ECO:0007669"/>
    <property type="project" value="InterPro"/>
</dbReference>
<dbReference type="EMBL" id="LGVV01000014">
    <property type="protein sequence ID" value="KNX41964.1"/>
    <property type="molecule type" value="Genomic_DNA"/>
</dbReference>
<dbReference type="PATRIC" id="fig|74031.6.peg.1463"/>
<dbReference type="OrthoDB" id="9814206at2"/>
<sequence>MQDFMTDLGSYGPLVISAAKAVKEAFDAGGISIPYPHQVNVEKAG</sequence>
<keyword evidence="2" id="KW-1185">Reference proteome</keyword>
<evidence type="ECO:0000313" key="1">
    <source>
        <dbReference type="EMBL" id="KNX41964.1"/>
    </source>
</evidence>
<comment type="caution">
    <text evidence="1">The sequence shown here is derived from an EMBL/GenBank/DDBJ whole genome shotgun (WGS) entry which is preliminary data.</text>
</comment>